<evidence type="ECO:0000256" key="4">
    <source>
        <dbReference type="ARBA" id="ARBA00022692"/>
    </source>
</evidence>
<dbReference type="STRING" id="37625.SAMN05660420_03340"/>
<keyword evidence="6 9" id="KW-1133">Transmembrane helix</keyword>
<keyword evidence="7 9" id="KW-0811">Translocation</keyword>
<dbReference type="GO" id="GO:0043952">
    <property type="term" value="P:protein transport by the Sec complex"/>
    <property type="evidence" value="ECO:0007669"/>
    <property type="project" value="UniProtKB-UniRule"/>
</dbReference>
<sequence length="61" mass="6780">MIAKLNEFFANVKVEIKKVTWPSKKDTYASTTVVIVLVIICAVFLGGVDMILSRLIRLILG</sequence>
<dbReference type="PRINTS" id="PR01650">
    <property type="entry name" value="SECETRNLCASE"/>
</dbReference>
<keyword evidence="2 9" id="KW-0813">Transport</keyword>
<feature type="transmembrane region" description="Helical" evidence="9">
    <location>
        <begin position="28"/>
        <end position="52"/>
    </location>
</feature>
<evidence type="ECO:0000313" key="10">
    <source>
        <dbReference type="EMBL" id="SEA83160.1"/>
    </source>
</evidence>
<dbReference type="PANTHER" id="PTHR33910:SF1">
    <property type="entry name" value="PROTEIN TRANSLOCASE SUBUNIT SECE"/>
    <property type="match status" value="1"/>
</dbReference>
<evidence type="ECO:0000256" key="1">
    <source>
        <dbReference type="ARBA" id="ARBA00004370"/>
    </source>
</evidence>
<evidence type="ECO:0000256" key="8">
    <source>
        <dbReference type="ARBA" id="ARBA00023136"/>
    </source>
</evidence>
<dbReference type="HAMAP" id="MF_00422">
    <property type="entry name" value="SecE"/>
    <property type="match status" value="1"/>
</dbReference>
<dbReference type="InterPro" id="IPR038379">
    <property type="entry name" value="SecE_sf"/>
</dbReference>
<evidence type="ECO:0000256" key="3">
    <source>
        <dbReference type="ARBA" id="ARBA00022475"/>
    </source>
</evidence>
<name>A0A1H4EEZ8_9BACT</name>
<evidence type="ECO:0000256" key="2">
    <source>
        <dbReference type="ARBA" id="ARBA00022448"/>
    </source>
</evidence>
<evidence type="ECO:0000256" key="5">
    <source>
        <dbReference type="ARBA" id="ARBA00022927"/>
    </source>
</evidence>
<keyword evidence="4 9" id="KW-0812">Transmembrane</keyword>
<dbReference type="GO" id="GO:0005886">
    <property type="term" value="C:plasma membrane"/>
    <property type="evidence" value="ECO:0007669"/>
    <property type="project" value="UniProtKB-SubCell"/>
</dbReference>
<comment type="subcellular location">
    <subcellularLocation>
        <location evidence="9">Cell membrane</location>
        <topology evidence="9">Single-pass membrane protein</topology>
    </subcellularLocation>
    <subcellularLocation>
        <location evidence="1">Membrane</location>
    </subcellularLocation>
</comment>
<dbReference type="Pfam" id="PF00584">
    <property type="entry name" value="SecE"/>
    <property type="match status" value="1"/>
</dbReference>
<keyword evidence="8 9" id="KW-0472">Membrane</keyword>
<keyword evidence="3 9" id="KW-1003">Cell membrane</keyword>
<dbReference type="InterPro" id="IPR001901">
    <property type="entry name" value="Translocase_SecE/Sec61-g"/>
</dbReference>
<comment type="subunit">
    <text evidence="9">Component of the Sec protein translocase complex. Heterotrimer consisting of SecY, SecE and SecG subunits. The heterotrimers can form oligomers, although 1 heterotrimer is thought to be able to translocate proteins. Interacts with the ribosome. Interacts with SecDF, and other proteins may be involved. Interacts with SecA.</text>
</comment>
<dbReference type="PANTHER" id="PTHR33910">
    <property type="entry name" value="PROTEIN TRANSLOCASE SUBUNIT SECE"/>
    <property type="match status" value="1"/>
</dbReference>
<evidence type="ECO:0000313" key="11">
    <source>
        <dbReference type="Proteomes" id="UP000199409"/>
    </source>
</evidence>
<dbReference type="Proteomes" id="UP000199409">
    <property type="component" value="Unassembled WGS sequence"/>
</dbReference>
<dbReference type="OrthoDB" id="9812738at2"/>
<dbReference type="GO" id="GO:0009306">
    <property type="term" value="P:protein secretion"/>
    <property type="evidence" value="ECO:0007669"/>
    <property type="project" value="UniProtKB-UniRule"/>
</dbReference>
<dbReference type="EMBL" id="FNQN01000017">
    <property type="protein sequence ID" value="SEA83160.1"/>
    <property type="molecule type" value="Genomic_DNA"/>
</dbReference>
<evidence type="ECO:0000256" key="6">
    <source>
        <dbReference type="ARBA" id="ARBA00022989"/>
    </source>
</evidence>
<reference evidence="10 11" key="1">
    <citation type="submission" date="2016-10" db="EMBL/GenBank/DDBJ databases">
        <authorList>
            <person name="de Groot N.N."/>
        </authorList>
    </citation>
    <scope>NUCLEOTIDE SEQUENCE [LARGE SCALE GENOMIC DNA]</scope>
    <source>
        <strain evidence="10 11">DSM 7343</strain>
    </source>
</reference>
<evidence type="ECO:0000256" key="7">
    <source>
        <dbReference type="ARBA" id="ARBA00023010"/>
    </source>
</evidence>
<dbReference type="AlphaFoldDB" id="A0A1H4EEZ8"/>
<dbReference type="GO" id="GO:0065002">
    <property type="term" value="P:intracellular protein transmembrane transport"/>
    <property type="evidence" value="ECO:0007669"/>
    <property type="project" value="UniProtKB-UniRule"/>
</dbReference>
<proteinExistence type="inferred from homology"/>
<gene>
    <name evidence="9" type="primary">secE</name>
    <name evidence="10" type="ORF">SAMN05660420_03340</name>
</gene>
<comment type="function">
    <text evidence="9">Essential subunit of the Sec protein translocation channel SecYEG. Clamps together the 2 halves of SecY. May contact the channel plug during translocation.</text>
</comment>
<evidence type="ECO:0000256" key="9">
    <source>
        <dbReference type="HAMAP-Rule" id="MF_00422"/>
    </source>
</evidence>
<keyword evidence="11" id="KW-1185">Reference proteome</keyword>
<protein>
    <recommendedName>
        <fullName evidence="9">Protein translocase subunit SecE</fullName>
    </recommendedName>
</protein>
<dbReference type="Gene3D" id="1.20.5.1030">
    <property type="entry name" value="Preprotein translocase secy subunit"/>
    <property type="match status" value="1"/>
</dbReference>
<dbReference type="NCBIfam" id="TIGR00964">
    <property type="entry name" value="secE_bact"/>
    <property type="match status" value="1"/>
</dbReference>
<dbReference type="InterPro" id="IPR005807">
    <property type="entry name" value="SecE_bac"/>
</dbReference>
<dbReference type="GO" id="GO:0008320">
    <property type="term" value="F:protein transmembrane transporter activity"/>
    <property type="evidence" value="ECO:0007669"/>
    <property type="project" value="UniProtKB-UniRule"/>
</dbReference>
<keyword evidence="5 9" id="KW-0653">Protein transport</keyword>
<comment type="similarity">
    <text evidence="9">Belongs to the SecE/SEC61-gamma family.</text>
</comment>
<organism evidence="10 11">
    <name type="scientific">Desulfuromusa kysingii</name>
    <dbReference type="NCBI Taxonomy" id="37625"/>
    <lineage>
        <taxon>Bacteria</taxon>
        <taxon>Pseudomonadati</taxon>
        <taxon>Thermodesulfobacteriota</taxon>
        <taxon>Desulfuromonadia</taxon>
        <taxon>Desulfuromonadales</taxon>
        <taxon>Geopsychrobacteraceae</taxon>
        <taxon>Desulfuromusa</taxon>
    </lineage>
</organism>
<dbReference type="RefSeq" id="WP_092350946.1">
    <property type="nucleotide sequence ID" value="NZ_FNQN01000017.1"/>
</dbReference>
<dbReference type="GO" id="GO:0006605">
    <property type="term" value="P:protein targeting"/>
    <property type="evidence" value="ECO:0007669"/>
    <property type="project" value="UniProtKB-UniRule"/>
</dbReference>
<accession>A0A1H4EEZ8</accession>